<accession>A0ABX0XR56</accession>
<evidence type="ECO:0000313" key="2">
    <source>
        <dbReference type="Proteomes" id="UP000722989"/>
    </source>
</evidence>
<sequence length="50" mass="5229">MCNIARAVIARAVIARVVIARVVPVAGCRQVSKIADLGVVVARLIGHDAH</sequence>
<proteinExistence type="predicted"/>
<reference evidence="1 2" key="1">
    <citation type="submission" date="2020-03" db="EMBL/GenBank/DDBJ databases">
        <title>WGS of the type strain of Planosporangium spp.</title>
        <authorList>
            <person name="Thawai C."/>
        </authorList>
    </citation>
    <scope>NUCLEOTIDE SEQUENCE [LARGE SCALE GENOMIC DNA]</scope>
    <source>
        <strain evidence="1 2">TBRC 5610</strain>
    </source>
</reference>
<dbReference type="Proteomes" id="UP000722989">
    <property type="component" value="Unassembled WGS sequence"/>
</dbReference>
<organism evidence="1 2">
    <name type="scientific">Planosporangium thailandense</name>
    <dbReference type="NCBI Taxonomy" id="765197"/>
    <lineage>
        <taxon>Bacteria</taxon>
        <taxon>Bacillati</taxon>
        <taxon>Actinomycetota</taxon>
        <taxon>Actinomycetes</taxon>
        <taxon>Micromonosporales</taxon>
        <taxon>Micromonosporaceae</taxon>
        <taxon>Planosporangium</taxon>
    </lineage>
</organism>
<protein>
    <submittedName>
        <fullName evidence="1">Uncharacterized protein</fullName>
    </submittedName>
</protein>
<keyword evidence="2" id="KW-1185">Reference proteome</keyword>
<dbReference type="EMBL" id="JAATVY010000001">
    <property type="protein sequence ID" value="NJC68476.1"/>
    <property type="molecule type" value="Genomic_DNA"/>
</dbReference>
<dbReference type="RefSeq" id="WP_167923350.1">
    <property type="nucleotide sequence ID" value="NZ_JAATVY010000001.1"/>
</dbReference>
<evidence type="ECO:0000313" key="1">
    <source>
        <dbReference type="EMBL" id="NJC68476.1"/>
    </source>
</evidence>
<gene>
    <name evidence="1" type="ORF">HC031_01865</name>
</gene>
<comment type="caution">
    <text evidence="1">The sequence shown here is derived from an EMBL/GenBank/DDBJ whole genome shotgun (WGS) entry which is preliminary data.</text>
</comment>
<name>A0ABX0XR56_9ACTN</name>